<proteinExistence type="inferred from homology"/>
<comment type="subcellular location">
    <subcellularLocation>
        <location evidence="1 13">Cytoplasm</location>
    </subcellularLocation>
</comment>
<keyword evidence="17" id="KW-1185">Reference proteome</keyword>
<dbReference type="Pfam" id="PF01300">
    <property type="entry name" value="Sua5_yciO_yrdC"/>
    <property type="match status" value="1"/>
</dbReference>
<evidence type="ECO:0000313" key="16">
    <source>
        <dbReference type="EMBL" id="ANN79320.1"/>
    </source>
</evidence>
<evidence type="ECO:0000256" key="8">
    <source>
        <dbReference type="ARBA" id="ARBA00022695"/>
    </source>
</evidence>
<comment type="similarity">
    <text evidence="2 13">Belongs to the SUA5 family.</text>
</comment>
<dbReference type="AlphaFoldDB" id="A0A193GHL7"/>
<accession>A0A193GHL7</accession>
<keyword evidence="10 13" id="KW-0067">ATP-binding</keyword>
<dbReference type="InterPro" id="IPR050156">
    <property type="entry name" value="TC-AMP_synthase_SUA5"/>
</dbReference>
<dbReference type="PROSITE" id="PS51163">
    <property type="entry name" value="YRDC"/>
    <property type="match status" value="1"/>
</dbReference>
<feature type="binding site" evidence="14">
    <location>
        <position position="122"/>
    </location>
    <ligand>
        <name>L-threonine</name>
        <dbReference type="ChEBI" id="CHEBI:57926"/>
    </ligand>
</feature>
<name>A0A193GHL7_9BORD</name>
<keyword evidence="5 13" id="KW-0963">Cytoplasm</keyword>
<evidence type="ECO:0000256" key="13">
    <source>
        <dbReference type="PIRNR" id="PIRNR004930"/>
    </source>
</evidence>
<feature type="binding site" evidence="14">
    <location>
        <position position="159"/>
    </location>
    <ligand>
        <name>ATP</name>
        <dbReference type="ChEBI" id="CHEBI:30616"/>
    </ligand>
</feature>
<dbReference type="Pfam" id="PF03481">
    <property type="entry name" value="Sua5_C"/>
    <property type="match status" value="1"/>
</dbReference>
<dbReference type="RefSeq" id="WP_066662153.1">
    <property type="nucleotide sequence ID" value="NZ_CP016172.1"/>
</dbReference>
<dbReference type="InterPro" id="IPR006070">
    <property type="entry name" value="Sua5-like_dom"/>
</dbReference>
<comment type="catalytic activity">
    <reaction evidence="12 13">
        <text>L-threonine + hydrogencarbonate + ATP = L-threonylcarbamoyladenylate + diphosphate + H2O</text>
        <dbReference type="Rhea" id="RHEA:36407"/>
        <dbReference type="ChEBI" id="CHEBI:15377"/>
        <dbReference type="ChEBI" id="CHEBI:17544"/>
        <dbReference type="ChEBI" id="CHEBI:30616"/>
        <dbReference type="ChEBI" id="CHEBI:33019"/>
        <dbReference type="ChEBI" id="CHEBI:57926"/>
        <dbReference type="ChEBI" id="CHEBI:73682"/>
        <dbReference type="EC" id="2.7.7.87"/>
    </reaction>
</comment>
<dbReference type="STRING" id="463014.BAU07_21300"/>
<feature type="binding site" evidence="14">
    <location>
        <position position="151"/>
    </location>
    <ligand>
        <name>ATP</name>
        <dbReference type="ChEBI" id="CHEBI:30616"/>
    </ligand>
</feature>
<feature type="binding site" evidence="14">
    <location>
        <position position="68"/>
    </location>
    <ligand>
        <name>L-threonine</name>
        <dbReference type="ChEBI" id="CHEBI:57926"/>
    </ligand>
</feature>
<feature type="binding site" evidence="14">
    <location>
        <position position="59"/>
    </location>
    <ligand>
        <name>ATP</name>
        <dbReference type="ChEBI" id="CHEBI:30616"/>
    </ligand>
</feature>
<evidence type="ECO:0000256" key="11">
    <source>
        <dbReference type="ARBA" id="ARBA00029774"/>
    </source>
</evidence>
<dbReference type="PANTHER" id="PTHR17490">
    <property type="entry name" value="SUA5"/>
    <property type="match status" value="1"/>
</dbReference>
<reference evidence="16 17" key="1">
    <citation type="submission" date="2016-06" db="EMBL/GenBank/DDBJ databases">
        <title>Complete genome sequences of Bordetella bronchialis and Bordetella flabilis.</title>
        <authorList>
            <person name="LiPuma J.J."/>
            <person name="Spilker T."/>
        </authorList>
    </citation>
    <scope>NUCLEOTIDE SEQUENCE [LARGE SCALE GENOMIC DNA]</scope>
    <source>
        <strain evidence="16 17">AU10664</strain>
    </source>
</reference>
<protein>
    <recommendedName>
        <fullName evidence="4 13">Threonylcarbamoyl-AMP synthase</fullName>
        <shortName evidence="13">TC-AMP synthase</shortName>
        <ecNumber evidence="3 13">2.7.7.87</ecNumber>
    </recommendedName>
    <alternativeName>
        <fullName evidence="11 13">L-threonylcarbamoyladenylate synthase</fullName>
    </alternativeName>
</protein>
<evidence type="ECO:0000256" key="9">
    <source>
        <dbReference type="ARBA" id="ARBA00022741"/>
    </source>
</evidence>
<sequence>MAPDRTVAAAEATDAQIAAAAQALAHGHLVAFPTETVYGLGADAENPLAVGRIYAAKGRPSSHPVIVHVAPEADLAYWAADIPAQARALIDAFWPGPLTLILKRAPHVDPAVSGGQDSVGLRCPSHPVAQRLLRAFAALRPDGHAGVAGPSANRFGHVSPTRAEHVRAEFPDEVAQGMPVLEGGASAVGIESTILDLSRADQGLGAVLLRPGHISAADIARVLGAAPALPDAAAPRASGTLRAHYAPHTPLVLVSREQLEAAAVGIGLEEGGQSVAVAYTPRPLQVDPGLVWQPVAAEPMQYAQALYALLRELDGKGYRRILVEAPPRTPEWAAVNDRIGRAAAAFESDSGS</sequence>
<keyword evidence="6 13" id="KW-0808">Transferase</keyword>
<dbReference type="OrthoDB" id="9814580at2"/>
<dbReference type="EC" id="2.7.7.87" evidence="3 13"/>
<dbReference type="PIRSF" id="PIRSF004930">
    <property type="entry name" value="Tln_factor_SUA5"/>
    <property type="match status" value="1"/>
</dbReference>
<feature type="binding site" evidence="14">
    <location>
        <position position="192"/>
    </location>
    <ligand>
        <name>L-threonine</name>
        <dbReference type="ChEBI" id="CHEBI:57926"/>
    </ligand>
</feature>
<gene>
    <name evidence="16" type="ORF">BAU07_21300</name>
</gene>
<organism evidence="16 17">
    <name type="scientific">Bordetella flabilis</name>
    <dbReference type="NCBI Taxonomy" id="463014"/>
    <lineage>
        <taxon>Bacteria</taxon>
        <taxon>Pseudomonadati</taxon>
        <taxon>Pseudomonadota</taxon>
        <taxon>Betaproteobacteria</taxon>
        <taxon>Burkholderiales</taxon>
        <taxon>Alcaligenaceae</taxon>
        <taxon>Bordetella</taxon>
    </lineage>
</organism>
<keyword evidence="7 13" id="KW-0819">tRNA processing</keyword>
<dbReference type="GO" id="GO:0008033">
    <property type="term" value="P:tRNA processing"/>
    <property type="evidence" value="ECO:0007669"/>
    <property type="project" value="UniProtKB-KW"/>
</dbReference>
<dbReference type="InterPro" id="IPR005145">
    <property type="entry name" value="Sua5_C"/>
</dbReference>
<dbReference type="GO" id="GO:0003725">
    <property type="term" value="F:double-stranded RNA binding"/>
    <property type="evidence" value="ECO:0007669"/>
    <property type="project" value="UniProtKB-UniRule"/>
</dbReference>
<dbReference type="InterPro" id="IPR010923">
    <property type="entry name" value="T(6)A37_SUA5"/>
</dbReference>
<evidence type="ECO:0000256" key="7">
    <source>
        <dbReference type="ARBA" id="ARBA00022694"/>
    </source>
</evidence>
<dbReference type="GO" id="GO:0000049">
    <property type="term" value="F:tRNA binding"/>
    <property type="evidence" value="ECO:0007669"/>
    <property type="project" value="TreeGrafter"/>
</dbReference>
<feature type="domain" description="YrdC-like" evidence="15">
    <location>
        <begin position="14"/>
        <end position="214"/>
    </location>
</feature>
<dbReference type="EMBL" id="CP016172">
    <property type="protein sequence ID" value="ANN79320.1"/>
    <property type="molecule type" value="Genomic_DNA"/>
</dbReference>
<evidence type="ECO:0000256" key="4">
    <source>
        <dbReference type="ARBA" id="ARBA00015492"/>
    </source>
</evidence>
<dbReference type="GO" id="GO:0061710">
    <property type="term" value="F:L-threonylcarbamoyladenylate synthase"/>
    <property type="evidence" value="ECO:0007669"/>
    <property type="project" value="UniProtKB-EC"/>
</dbReference>
<dbReference type="Gene3D" id="3.40.50.11030">
    <property type="entry name" value="Threonylcarbamoyl-AMP synthase, C-terminal domain"/>
    <property type="match status" value="1"/>
</dbReference>
<evidence type="ECO:0000259" key="15">
    <source>
        <dbReference type="PROSITE" id="PS51163"/>
    </source>
</evidence>
<dbReference type="SUPFAM" id="SSF55821">
    <property type="entry name" value="YrdC/RibB"/>
    <property type="match status" value="1"/>
</dbReference>
<evidence type="ECO:0000256" key="14">
    <source>
        <dbReference type="PIRSR" id="PIRSR004930-1"/>
    </source>
</evidence>
<keyword evidence="8 13" id="KW-0548">Nucleotidyltransferase</keyword>
<dbReference type="PANTHER" id="PTHR17490:SF16">
    <property type="entry name" value="THREONYLCARBAMOYL-AMP SYNTHASE"/>
    <property type="match status" value="1"/>
</dbReference>
<dbReference type="NCBIfam" id="TIGR00057">
    <property type="entry name" value="L-threonylcarbamoyladenylate synthase"/>
    <property type="match status" value="1"/>
</dbReference>
<dbReference type="GO" id="GO:0005524">
    <property type="term" value="F:ATP binding"/>
    <property type="evidence" value="ECO:0007669"/>
    <property type="project" value="UniProtKB-UniRule"/>
</dbReference>
<evidence type="ECO:0000256" key="5">
    <source>
        <dbReference type="ARBA" id="ARBA00022490"/>
    </source>
</evidence>
<dbReference type="Proteomes" id="UP000091926">
    <property type="component" value="Chromosome"/>
</dbReference>
<comment type="function">
    <text evidence="13">Required for the formation of a threonylcarbamoyl group on adenosine at position 37 (t(6)A37) in tRNAs that read codons beginning with adenine.</text>
</comment>
<dbReference type="KEGG" id="bfz:BAU07_21300"/>
<evidence type="ECO:0000256" key="3">
    <source>
        <dbReference type="ARBA" id="ARBA00012584"/>
    </source>
</evidence>
<evidence type="ECO:0000256" key="12">
    <source>
        <dbReference type="ARBA" id="ARBA00048366"/>
    </source>
</evidence>
<dbReference type="InterPro" id="IPR017945">
    <property type="entry name" value="DHBP_synth_RibB-like_a/b_dom"/>
</dbReference>
<keyword evidence="9 13" id="KW-0547">Nucleotide-binding</keyword>
<evidence type="ECO:0000256" key="6">
    <source>
        <dbReference type="ARBA" id="ARBA00022679"/>
    </source>
</evidence>
<evidence type="ECO:0000256" key="1">
    <source>
        <dbReference type="ARBA" id="ARBA00004496"/>
    </source>
</evidence>
<dbReference type="GO" id="GO:0005737">
    <property type="term" value="C:cytoplasm"/>
    <property type="evidence" value="ECO:0007669"/>
    <property type="project" value="UniProtKB-SubCell"/>
</dbReference>
<evidence type="ECO:0000256" key="2">
    <source>
        <dbReference type="ARBA" id="ARBA00007663"/>
    </source>
</evidence>
<dbReference type="Gene3D" id="3.90.870.10">
    <property type="entry name" value="DHBP synthase"/>
    <property type="match status" value="1"/>
</dbReference>
<dbReference type="InterPro" id="IPR038385">
    <property type="entry name" value="Sua5/YwlC_C"/>
</dbReference>
<feature type="binding site" evidence="14">
    <location>
        <position position="36"/>
    </location>
    <ligand>
        <name>L-threonine</name>
        <dbReference type="ChEBI" id="CHEBI:57926"/>
    </ligand>
</feature>
<evidence type="ECO:0000256" key="10">
    <source>
        <dbReference type="ARBA" id="ARBA00022840"/>
    </source>
</evidence>
<evidence type="ECO:0000313" key="17">
    <source>
        <dbReference type="Proteomes" id="UP000091926"/>
    </source>
</evidence>
<dbReference type="GO" id="GO:0006450">
    <property type="term" value="P:regulation of translational fidelity"/>
    <property type="evidence" value="ECO:0007669"/>
    <property type="project" value="TreeGrafter"/>
</dbReference>
<feature type="binding site" evidence="14">
    <location>
        <position position="210"/>
    </location>
    <ligand>
        <name>ATP</name>
        <dbReference type="ChEBI" id="CHEBI:30616"/>
    </ligand>
</feature>
<feature type="binding site" evidence="14">
    <location>
        <position position="245"/>
    </location>
    <ligand>
        <name>ATP</name>
        <dbReference type="ChEBI" id="CHEBI:30616"/>
    </ligand>
</feature>